<keyword evidence="2" id="KW-1185">Reference proteome</keyword>
<proteinExistence type="predicted"/>
<gene>
    <name evidence="1" type="ORF">PN36_34730</name>
</gene>
<evidence type="ECO:0000313" key="1">
    <source>
        <dbReference type="EMBL" id="TGO01893.1"/>
    </source>
</evidence>
<dbReference type="Proteomes" id="UP000030428">
    <property type="component" value="Unassembled WGS sequence"/>
</dbReference>
<feature type="non-terminal residue" evidence="1">
    <location>
        <position position="97"/>
    </location>
</feature>
<comment type="caution">
    <text evidence="1">The sequence shown here is derived from an EMBL/GenBank/DDBJ whole genome shotgun (WGS) entry which is preliminary data.</text>
</comment>
<dbReference type="AlphaFoldDB" id="A0A4E0QJZ5"/>
<organism evidence="1 2">
    <name type="scientific">Candidatus Thiomargarita nelsonii</name>
    <dbReference type="NCBI Taxonomy" id="1003181"/>
    <lineage>
        <taxon>Bacteria</taxon>
        <taxon>Pseudomonadati</taxon>
        <taxon>Pseudomonadota</taxon>
        <taxon>Gammaproteobacteria</taxon>
        <taxon>Thiotrichales</taxon>
        <taxon>Thiotrichaceae</taxon>
        <taxon>Thiomargarita</taxon>
    </lineage>
</organism>
<evidence type="ECO:0000313" key="2">
    <source>
        <dbReference type="Proteomes" id="UP000030428"/>
    </source>
</evidence>
<name>A0A4E0QJZ5_9GAMM</name>
<dbReference type="EMBL" id="JSZA02000393">
    <property type="protein sequence ID" value="TGO01893.1"/>
    <property type="molecule type" value="Genomic_DNA"/>
</dbReference>
<protein>
    <submittedName>
        <fullName evidence="1">Uncharacterized protein</fullName>
    </submittedName>
</protein>
<accession>A0A4E0QJZ5</accession>
<sequence>MSSQNSKKNNLLTEGEVYKSFWLRWHLFQLLLPLVGLRSNNWRLEAIEGFEFTYADVLANQQFMAFCTKHAQAFRNAGDSIQHIDGKWQITLTPERS</sequence>
<reference evidence="1 2" key="1">
    <citation type="journal article" date="2016" name="Front. Microbiol.">
        <title>Single-Cell (Meta-)Genomics of a Dimorphic Candidatus Thiomargarita nelsonii Reveals Genomic Plasticity.</title>
        <authorList>
            <person name="Flood B.E."/>
            <person name="Fliss P."/>
            <person name="Jones D.S."/>
            <person name="Dick G.J."/>
            <person name="Jain S."/>
            <person name="Kaster A.K."/>
            <person name="Winkel M."/>
            <person name="Mussmann M."/>
            <person name="Bailey J."/>
        </authorList>
    </citation>
    <scope>NUCLEOTIDE SEQUENCE [LARGE SCALE GENOMIC DNA]</scope>
    <source>
        <strain evidence="1">Hydrate Ridge</strain>
    </source>
</reference>